<dbReference type="AlphaFoldDB" id="A0ABD3XU52"/>
<dbReference type="GO" id="GO:0004540">
    <property type="term" value="F:RNA nuclease activity"/>
    <property type="evidence" value="ECO:0007669"/>
    <property type="project" value="UniProtKB-ARBA"/>
</dbReference>
<evidence type="ECO:0000259" key="2">
    <source>
        <dbReference type="PROSITE" id="PS51959"/>
    </source>
</evidence>
<organism evidence="3 4">
    <name type="scientific">Sinanodonta woodiana</name>
    <name type="common">Chinese pond mussel</name>
    <name type="synonym">Anodonta woodiana</name>
    <dbReference type="NCBI Taxonomy" id="1069815"/>
    <lineage>
        <taxon>Eukaryota</taxon>
        <taxon>Metazoa</taxon>
        <taxon>Spiralia</taxon>
        <taxon>Lophotrochozoa</taxon>
        <taxon>Mollusca</taxon>
        <taxon>Bivalvia</taxon>
        <taxon>Autobranchia</taxon>
        <taxon>Heteroconchia</taxon>
        <taxon>Palaeoheterodonta</taxon>
        <taxon>Unionida</taxon>
        <taxon>Unionoidea</taxon>
        <taxon>Unionidae</taxon>
        <taxon>Unioninae</taxon>
        <taxon>Sinanodonta</taxon>
    </lineage>
</organism>
<evidence type="ECO:0000313" key="4">
    <source>
        <dbReference type="Proteomes" id="UP001634394"/>
    </source>
</evidence>
<comment type="caution">
    <text evidence="3">The sequence shown here is derived from an EMBL/GenBank/DDBJ whole genome shotgun (WGS) entry which is preliminary data.</text>
</comment>
<dbReference type="PROSITE" id="PS51959">
    <property type="entry name" value="ENDOU"/>
    <property type="match status" value="1"/>
</dbReference>
<gene>
    <name evidence="3" type="ORF">ACJMK2_000931</name>
</gene>
<evidence type="ECO:0000313" key="3">
    <source>
        <dbReference type="EMBL" id="KAL3888565.1"/>
    </source>
</evidence>
<dbReference type="InterPro" id="IPR018998">
    <property type="entry name" value="EndoU_C"/>
</dbReference>
<proteinExistence type="predicted"/>
<sequence>LIRLLDNYNKMVGEAEQSTASELAEVEDFLNTILATPVMTKTFTFLINNGNTCFMYLL</sequence>
<dbReference type="InterPro" id="IPR037227">
    <property type="entry name" value="EndoU-like"/>
</dbReference>
<dbReference type="SUPFAM" id="SSF142877">
    <property type="entry name" value="EndoU-like"/>
    <property type="match status" value="1"/>
</dbReference>
<dbReference type="Proteomes" id="UP001634394">
    <property type="component" value="Unassembled WGS sequence"/>
</dbReference>
<feature type="non-terminal residue" evidence="3">
    <location>
        <position position="58"/>
    </location>
</feature>
<dbReference type="GO" id="GO:0016787">
    <property type="term" value="F:hydrolase activity"/>
    <property type="evidence" value="ECO:0007669"/>
    <property type="project" value="UniProtKB-KW"/>
</dbReference>
<feature type="domain" description="EndoU" evidence="2">
    <location>
        <begin position="1"/>
        <end position="58"/>
    </location>
</feature>
<dbReference type="Pfam" id="PF09412">
    <property type="entry name" value="XendoU"/>
    <property type="match status" value="1"/>
</dbReference>
<evidence type="ECO:0000256" key="1">
    <source>
        <dbReference type="ARBA" id="ARBA00022801"/>
    </source>
</evidence>
<feature type="non-terminal residue" evidence="3">
    <location>
        <position position="1"/>
    </location>
</feature>
<keyword evidence="1" id="KW-0378">Hydrolase</keyword>
<dbReference type="EMBL" id="JBJQND010000001">
    <property type="protein sequence ID" value="KAL3888565.1"/>
    <property type="molecule type" value="Genomic_DNA"/>
</dbReference>
<accession>A0ABD3XU52</accession>
<keyword evidence="4" id="KW-1185">Reference proteome</keyword>
<name>A0ABD3XU52_SINWO</name>
<protein>
    <recommendedName>
        <fullName evidence="2">EndoU domain-containing protein</fullName>
    </recommendedName>
</protein>
<reference evidence="3 4" key="1">
    <citation type="submission" date="2024-11" db="EMBL/GenBank/DDBJ databases">
        <title>Chromosome-level genome assembly of the freshwater bivalve Anodonta woodiana.</title>
        <authorList>
            <person name="Chen X."/>
        </authorList>
    </citation>
    <scope>NUCLEOTIDE SEQUENCE [LARGE SCALE GENOMIC DNA]</scope>
    <source>
        <strain evidence="3">MN2024</strain>
        <tissue evidence="3">Gills</tissue>
    </source>
</reference>